<dbReference type="GeneID" id="9697991"/>
<proteinExistence type="predicted"/>
<feature type="compositionally biased region" description="Basic residues" evidence="1">
    <location>
        <begin position="152"/>
        <end position="163"/>
    </location>
</feature>
<accession>E0S7X8</accession>
<evidence type="ECO:0000313" key="2">
    <source>
        <dbReference type="EMBL" id="ADM11813.1"/>
    </source>
</evidence>
<dbReference type="RefSeq" id="XP_003073173.1">
    <property type="nucleotide sequence ID" value="XM_003073127.1"/>
</dbReference>
<dbReference type="HOGENOM" id="CLU_1602700_0_0_1"/>
<dbReference type="AlphaFoldDB" id="E0S7X8"/>
<dbReference type="EMBL" id="CP001948">
    <property type="protein sequence ID" value="ADM11813.1"/>
    <property type="molecule type" value="Genomic_DNA"/>
</dbReference>
<keyword evidence="3" id="KW-1185">Reference proteome</keyword>
<feature type="region of interest" description="Disordered" evidence="1">
    <location>
        <begin position="142"/>
        <end position="163"/>
    </location>
</feature>
<evidence type="ECO:0000256" key="1">
    <source>
        <dbReference type="SAM" id="MobiDB-lite"/>
    </source>
</evidence>
<protein>
    <submittedName>
        <fullName evidence="2">Uncharacterized protein</fullName>
    </submittedName>
</protein>
<sequence length="163" mass="18880">MRKINKAVHSDPNIEELLLSLQIENESLEEGEAFESSSSLMDEPECRLAGDIVHRDLRATDADMKALIEGGKCKISGNSLPFSLFEVIKKKESTETAVVSNQKFLIEGGRYDYGFTPKDLERYRIKRKRRIKETCPNWEDISEEKRNEPRKVHVRSLKLRNKR</sequence>
<name>E0S7X8_ENCIT</name>
<dbReference type="Proteomes" id="UP000002313">
    <property type="component" value="Chromosome VII"/>
</dbReference>
<dbReference type="OrthoDB" id="2192700at2759"/>
<gene>
    <name evidence="2" type="ORF">Eint_070490</name>
</gene>
<dbReference type="KEGG" id="ein:Eint_070490"/>
<organism evidence="2 3">
    <name type="scientific">Encephalitozoon intestinalis (strain ATCC 50506)</name>
    <name type="common">Microsporidian parasite</name>
    <name type="synonym">Septata intestinalis</name>
    <dbReference type="NCBI Taxonomy" id="876142"/>
    <lineage>
        <taxon>Eukaryota</taxon>
        <taxon>Fungi</taxon>
        <taxon>Fungi incertae sedis</taxon>
        <taxon>Microsporidia</taxon>
        <taxon>Unikaryonidae</taxon>
        <taxon>Encephalitozoon</taxon>
    </lineage>
</organism>
<dbReference type="VEuPathDB" id="MicrosporidiaDB:Eint_070490"/>
<reference evidence="2 3" key="1">
    <citation type="journal article" date="2010" name="Nat. Commun.">
        <title>The complete sequence of the smallest known nuclear genome from the microsporidian Encephalitozoon intestinalis.</title>
        <authorList>
            <person name="Corradi N."/>
            <person name="Pombert J.-F."/>
            <person name="Farinelli L."/>
            <person name="Didier E.S."/>
            <person name="Keeling P.J."/>
        </authorList>
    </citation>
    <scope>NUCLEOTIDE SEQUENCE [LARGE SCALE GENOMIC DNA]</scope>
    <source>
        <strain evidence="2 3">ATCC 50506</strain>
    </source>
</reference>
<evidence type="ECO:0000313" key="3">
    <source>
        <dbReference type="Proteomes" id="UP000002313"/>
    </source>
</evidence>
<reference evidence="2 3" key="2">
    <citation type="journal article" date="2012" name="Proc. Natl. Acad. Sci. U.S.A.">
        <title>Gain and loss of multiple functionally related, horizontally transferred genes in the reduced genomes of two microsporidian parasites.</title>
        <authorList>
            <person name="Pombert J.-F."/>
            <person name="Selman M."/>
            <person name="Burki F."/>
            <person name="Bardell F.T."/>
            <person name="Farinelli L."/>
            <person name="Solter L.F."/>
            <person name="Whitman D.W."/>
            <person name="Weiss L.M."/>
            <person name="Corradi N."/>
            <person name="Keeling P.J."/>
        </authorList>
    </citation>
    <scope>NUCLEOTIDE SEQUENCE [LARGE SCALE GENOMIC DNA]</scope>
    <source>
        <strain evidence="2 3">ATCC 50506</strain>
    </source>
</reference>